<dbReference type="GO" id="GO:0016747">
    <property type="term" value="F:acyltransferase activity, transferring groups other than amino-acyl groups"/>
    <property type="evidence" value="ECO:0007669"/>
    <property type="project" value="InterPro"/>
</dbReference>
<dbReference type="PANTHER" id="PTHR43877">
    <property type="entry name" value="AMINOALKYLPHOSPHONATE N-ACETYLTRANSFERASE-RELATED-RELATED"/>
    <property type="match status" value="1"/>
</dbReference>
<reference evidence="4" key="1">
    <citation type="submission" date="2020-01" db="EMBL/GenBank/DDBJ databases">
        <title>Whole-genome analyses of novel actinobacteria.</title>
        <authorList>
            <person name="Sahin N."/>
        </authorList>
    </citation>
    <scope>NUCLEOTIDE SEQUENCE</scope>
    <source>
        <strain evidence="4">YC537</strain>
    </source>
</reference>
<gene>
    <name evidence="4" type="ORF">GUY60_30560</name>
</gene>
<dbReference type="EMBL" id="JAAAHS010000357">
    <property type="protein sequence ID" value="NBE55698.1"/>
    <property type="molecule type" value="Genomic_DNA"/>
</dbReference>
<evidence type="ECO:0000313" key="4">
    <source>
        <dbReference type="EMBL" id="NBE55698.1"/>
    </source>
</evidence>
<proteinExistence type="predicted"/>
<dbReference type="InterPro" id="IPR000182">
    <property type="entry name" value="GNAT_dom"/>
</dbReference>
<keyword evidence="1" id="KW-0808">Transferase</keyword>
<comment type="caution">
    <text evidence="4">The sequence shown here is derived from an EMBL/GenBank/DDBJ whole genome shotgun (WGS) entry which is preliminary data.</text>
</comment>
<dbReference type="PROSITE" id="PS51186">
    <property type="entry name" value="GNAT"/>
    <property type="match status" value="1"/>
</dbReference>
<dbReference type="SUPFAM" id="SSF55729">
    <property type="entry name" value="Acyl-CoA N-acyltransferases (Nat)"/>
    <property type="match status" value="1"/>
</dbReference>
<accession>A0A964UUJ4</accession>
<dbReference type="OrthoDB" id="3174517at2"/>
<sequence>MTVWTVRPEPFDSAAAAALWRAYYTEVSDRWYVRETGEPTPPAELERGVAAESGAELAPPDGLLLVGRYGDVAGGSAGVRFLGDGRAELTRVYVASALRGTGGGGALMAAAERAARDAGTRELVLDTRLDLVEARALYTRHGFREIPAYNTGPYCEIWYGKQLLNA</sequence>
<name>A0A964UUJ4_9ACTN</name>
<evidence type="ECO:0000259" key="3">
    <source>
        <dbReference type="PROSITE" id="PS51186"/>
    </source>
</evidence>
<dbReference type="Gene3D" id="3.40.630.30">
    <property type="match status" value="1"/>
</dbReference>
<dbReference type="InterPro" id="IPR016181">
    <property type="entry name" value="Acyl_CoA_acyltransferase"/>
</dbReference>
<dbReference type="AlphaFoldDB" id="A0A964UUJ4"/>
<feature type="domain" description="N-acetyltransferase" evidence="3">
    <location>
        <begin position="1"/>
        <end position="164"/>
    </location>
</feature>
<dbReference type="Pfam" id="PF00583">
    <property type="entry name" value="Acetyltransf_1"/>
    <property type="match status" value="1"/>
</dbReference>
<dbReference type="InterPro" id="IPR050832">
    <property type="entry name" value="Bact_Acetyltransf"/>
</dbReference>
<keyword evidence="5" id="KW-1185">Reference proteome</keyword>
<dbReference type="RefSeq" id="WP_161703677.1">
    <property type="nucleotide sequence ID" value="NZ_JAAAHS010000357.1"/>
</dbReference>
<keyword evidence="2" id="KW-0012">Acyltransferase</keyword>
<dbReference type="PANTHER" id="PTHR43877:SF2">
    <property type="entry name" value="AMINOALKYLPHOSPHONATE N-ACETYLTRANSFERASE-RELATED"/>
    <property type="match status" value="1"/>
</dbReference>
<evidence type="ECO:0000256" key="1">
    <source>
        <dbReference type="ARBA" id="ARBA00022679"/>
    </source>
</evidence>
<organism evidence="4 5">
    <name type="scientific">Streptomyces boluensis</name>
    <dbReference type="NCBI Taxonomy" id="1775135"/>
    <lineage>
        <taxon>Bacteria</taxon>
        <taxon>Bacillati</taxon>
        <taxon>Actinomycetota</taxon>
        <taxon>Actinomycetes</taxon>
        <taxon>Kitasatosporales</taxon>
        <taxon>Streptomycetaceae</taxon>
        <taxon>Streptomyces</taxon>
    </lineage>
</organism>
<dbReference type="Proteomes" id="UP000598297">
    <property type="component" value="Unassembled WGS sequence"/>
</dbReference>
<evidence type="ECO:0000313" key="5">
    <source>
        <dbReference type="Proteomes" id="UP000598297"/>
    </source>
</evidence>
<evidence type="ECO:0000256" key="2">
    <source>
        <dbReference type="ARBA" id="ARBA00023315"/>
    </source>
</evidence>
<protein>
    <submittedName>
        <fullName evidence="4">GNAT family N-acetyltransferase</fullName>
    </submittedName>
</protein>